<accession>A0A9P3FWQ8</accession>
<evidence type="ECO:0000256" key="2">
    <source>
        <dbReference type="SAM" id="Phobius"/>
    </source>
</evidence>
<feature type="transmembrane region" description="Helical" evidence="2">
    <location>
        <begin position="121"/>
        <end position="142"/>
    </location>
</feature>
<keyword evidence="2" id="KW-0472">Membrane</keyword>
<keyword evidence="2" id="KW-1133">Transmembrane helix</keyword>
<feature type="transmembrane region" description="Helical" evidence="2">
    <location>
        <begin position="81"/>
        <end position="100"/>
    </location>
</feature>
<sequence>MWLALALYATRRIHAISNQMYCLSVAVFIFLTAPEVLHVVVVVSSRYSYIGAPSYQCVPEVALSYRFGKFLNPHYDYSITWTYNGCRLAGSTLILGATWIRIFQQWRGLRSLRQAGRISSLLLRDGTLDFMICLSLRVPILIGSHDSESRALIVAQSMAPLSSVLPAVIACRFALNLRQCAHQRYESAAWHEDASAWGDTVQFRALSEGQEQEAGEEGGREEADVELAALPRNTRGGDVSPA</sequence>
<feature type="transmembrane region" description="Helical" evidence="2">
    <location>
        <begin position="21"/>
        <end position="43"/>
    </location>
</feature>
<keyword evidence="4" id="KW-1185">Reference proteome</keyword>
<feature type="transmembrane region" description="Helical" evidence="2">
    <location>
        <begin position="154"/>
        <end position="175"/>
    </location>
</feature>
<name>A0A9P3FWQ8_9APHY</name>
<evidence type="ECO:0000313" key="4">
    <source>
        <dbReference type="Proteomes" id="UP000703269"/>
    </source>
</evidence>
<gene>
    <name evidence="3" type="ORF">PsYK624_005740</name>
</gene>
<keyword evidence="2" id="KW-0812">Transmembrane</keyword>
<proteinExistence type="predicted"/>
<dbReference type="OrthoDB" id="2756573at2759"/>
<organism evidence="3 4">
    <name type="scientific">Phanerochaete sordida</name>
    <dbReference type="NCBI Taxonomy" id="48140"/>
    <lineage>
        <taxon>Eukaryota</taxon>
        <taxon>Fungi</taxon>
        <taxon>Dikarya</taxon>
        <taxon>Basidiomycota</taxon>
        <taxon>Agaricomycotina</taxon>
        <taxon>Agaricomycetes</taxon>
        <taxon>Polyporales</taxon>
        <taxon>Phanerochaetaceae</taxon>
        <taxon>Phanerochaete</taxon>
    </lineage>
</organism>
<evidence type="ECO:0000256" key="1">
    <source>
        <dbReference type="SAM" id="MobiDB-lite"/>
    </source>
</evidence>
<protein>
    <submittedName>
        <fullName evidence="3">Uncharacterized protein</fullName>
    </submittedName>
</protein>
<comment type="caution">
    <text evidence="3">The sequence shown here is derived from an EMBL/GenBank/DDBJ whole genome shotgun (WGS) entry which is preliminary data.</text>
</comment>
<dbReference type="AlphaFoldDB" id="A0A9P3FWQ8"/>
<feature type="region of interest" description="Disordered" evidence="1">
    <location>
        <begin position="207"/>
        <end position="242"/>
    </location>
</feature>
<reference evidence="3 4" key="1">
    <citation type="submission" date="2021-08" db="EMBL/GenBank/DDBJ databases">
        <title>Draft Genome Sequence of Phanerochaete sordida strain YK-624.</title>
        <authorList>
            <person name="Mori T."/>
            <person name="Dohra H."/>
            <person name="Suzuki T."/>
            <person name="Kawagishi H."/>
            <person name="Hirai H."/>
        </authorList>
    </citation>
    <scope>NUCLEOTIDE SEQUENCE [LARGE SCALE GENOMIC DNA]</scope>
    <source>
        <strain evidence="3 4">YK-624</strain>
    </source>
</reference>
<dbReference type="EMBL" id="BPQB01000001">
    <property type="protein sequence ID" value="GJE84498.1"/>
    <property type="molecule type" value="Genomic_DNA"/>
</dbReference>
<evidence type="ECO:0000313" key="3">
    <source>
        <dbReference type="EMBL" id="GJE84498.1"/>
    </source>
</evidence>
<dbReference type="Proteomes" id="UP000703269">
    <property type="component" value="Unassembled WGS sequence"/>
</dbReference>